<keyword evidence="1" id="KW-0449">Lipoprotein</keyword>
<name>A0A0F3NRV2_9RICK</name>
<dbReference type="Proteomes" id="UP000033562">
    <property type="component" value="Unassembled WGS sequence"/>
</dbReference>
<protein>
    <submittedName>
        <fullName evidence="1">Putative lipoprotein</fullName>
    </submittedName>
</protein>
<accession>A0A0F3NRV2</accession>
<keyword evidence="2" id="KW-1185">Reference proteome</keyword>
<dbReference type="AlphaFoldDB" id="A0A0F3NRV2"/>
<dbReference type="EMBL" id="LANX01000001">
    <property type="protein sequence ID" value="KJV69604.1"/>
    <property type="molecule type" value="Genomic_DNA"/>
</dbReference>
<dbReference type="STRING" id="1359163.NLO413_1001"/>
<comment type="caution">
    <text evidence="1">The sequence shown here is derived from an EMBL/GenBank/DDBJ whole genome shotgun (WGS) entry which is preliminary data.</text>
</comment>
<reference evidence="1 2" key="1">
    <citation type="submission" date="2015-02" db="EMBL/GenBank/DDBJ databases">
        <title>Genome Sequencing of Rickettsiales.</title>
        <authorList>
            <person name="Daugherty S.C."/>
            <person name="Su Q."/>
            <person name="Abolude K."/>
            <person name="Beier-Sexton M."/>
            <person name="Carlyon J.A."/>
            <person name="Carter R."/>
            <person name="Day N.P."/>
            <person name="Dumler S.J."/>
            <person name="Dyachenko V."/>
            <person name="Godinez A."/>
            <person name="Kurtti T.J."/>
            <person name="Lichay M."/>
            <person name="Mullins K.E."/>
            <person name="Ott S."/>
            <person name="Pappas-Brown V."/>
            <person name="Paris D.H."/>
            <person name="Patel P."/>
            <person name="Richards A.L."/>
            <person name="Sadzewicz L."/>
            <person name="Sears K."/>
            <person name="Seidman D."/>
            <person name="Sengamalay N."/>
            <person name="Stenos J."/>
            <person name="Tallon L.J."/>
            <person name="Vincent G."/>
            <person name="Fraser C.M."/>
            <person name="Munderloh U."/>
            <person name="Dunning-Hotopp J.C."/>
        </authorList>
    </citation>
    <scope>NUCLEOTIDE SEQUENCE [LARGE SCALE GENOMIC DNA]</scope>
    <source>
        <strain evidence="1 2">RAC413</strain>
    </source>
</reference>
<gene>
    <name evidence="1" type="ORF">NLO413_1001</name>
</gene>
<evidence type="ECO:0000313" key="1">
    <source>
        <dbReference type="EMBL" id="KJV69604.1"/>
    </source>
</evidence>
<dbReference type="PROSITE" id="PS51257">
    <property type="entry name" value="PROKAR_LIPOPROTEIN"/>
    <property type="match status" value="1"/>
</dbReference>
<evidence type="ECO:0000313" key="2">
    <source>
        <dbReference type="Proteomes" id="UP000033562"/>
    </source>
</evidence>
<organism evidence="1 2">
    <name type="scientific">Candidatus Neoehrlichia procyonis str. RAC413</name>
    <dbReference type="NCBI Taxonomy" id="1359163"/>
    <lineage>
        <taxon>Bacteria</taxon>
        <taxon>Pseudomonadati</taxon>
        <taxon>Pseudomonadota</taxon>
        <taxon>Alphaproteobacteria</taxon>
        <taxon>Rickettsiales</taxon>
        <taxon>Anaplasmataceae</taxon>
        <taxon>Candidatus Neoehrlichia</taxon>
    </lineage>
</organism>
<sequence>MKQVAIAFVFCILLLAISSCSFTKKERRIKSPCIRLNSNTPCKSYPVNDWWMK</sequence>
<proteinExistence type="predicted"/>